<dbReference type="PANTHER" id="PTHR45786:SF74">
    <property type="entry name" value="ATP-DEPENDENT DNA HELICASE"/>
    <property type="match status" value="1"/>
</dbReference>
<feature type="compositionally biased region" description="Basic residues" evidence="1">
    <location>
        <begin position="1"/>
        <end position="10"/>
    </location>
</feature>
<dbReference type="AlphaFoldDB" id="A0A812EL72"/>
<feature type="domain" description="Helitron helicase-like" evidence="2">
    <location>
        <begin position="531"/>
        <end position="711"/>
    </location>
</feature>
<organism evidence="3 4">
    <name type="scientific">Acanthosepion pharaonis</name>
    <name type="common">Pharaoh cuttlefish</name>
    <name type="synonym">Sepia pharaonis</name>
    <dbReference type="NCBI Taxonomy" id="158019"/>
    <lineage>
        <taxon>Eukaryota</taxon>
        <taxon>Metazoa</taxon>
        <taxon>Spiralia</taxon>
        <taxon>Lophotrochozoa</taxon>
        <taxon>Mollusca</taxon>
        <taxon>Cephalopoda</taxon>
        <taxon>Coleoidea</taxon>
        <taxon>Decapodiformes</taxon>
        <taxon>Sepiida</taxon>
        <taxon>Sepiina</taxon>
        <taxon>Sepiidae</taxon>
        <taxon>Acanthosepion</taxon>
    </lineage>
</organism>
<evidence type="ECO:0000313" key="3">
    <source>
        <dbReference type="EMBL" id="CAE1326423.1"/>
    </source>
</evidence>
<feature type="compositionally biased region" description="Low complexity" evidence="1">
    <location>
        <begin position="32"/>
        <end position="48"/>
    </location>
</feature>
<feature type="compositionally biased region" description="Low complexity" evidence="1">
    <location>
        <begin position="11"/>
        <end position="24"/>
    </location>
</feature>
<comment type="caution">
    <text evidence="3">The sequence shown here is derived from an EMBL/GenBank/DDBJ whole genome shotgun (WGS) entry which is preliminary data.</text>
</comment>
<feature type="region of interest" description="Disordered" evidence="1">
    <location>
        <begin position="1"/>
        <end position="84"/>
    </location>
</feature>
<evidence type="ECO:0000256" key="1">
    <source>
        <dbReference type="SAM" id="MobiDB-lite"/>
    </source>
</evidence>
<proteinExistence type="predicted"/>
<dbReference type="Pfam" id="PF14214">
    <property type="entry name" value="Helitron_like_N"/>
    <property type="match status" value="1"/>
</dbReference>
<name>A0A812EL72_ACAPH</name>
<protein>
    <recommendedName>
        <fullName evidence="2">Helitron helicase-like domain-containing protein</fullName>
    </recommendedName>
</protein>
<dbReference type="OrthoDB" id="1728974at2759"/>
<dbReference type="InterPro" id="IPR025476">
    <property type="entry name" value="Helitron_helicase-like"/>
</dbReference>
<feature type="region of interest" description="Disordered" evidence="1">
    <location>
        <begin position="114"/>
        <end position="148"/>
    </location>
</feature>
<gene>
    <name evidence="3" type="ORF">SPHA_75961</name>
</gene>
<keyword evidence="4" id="KW-1185">Reference proteome</keyword>
<dbReference type="PANTHER" id="PTHR45786">
    <property type="entry name" value="DNA BINDING PROTEIN-LIKE"/>
    <property type="match status" value="1"/>
</dbReference>
<sequence>MPPKRRKLLGRRTAAVSAARAARASETPEQTSLRLSRMASSSAARLSMESTAARTERLASAASTMSSRRARLSVEERSLQNSQGAVRVARLRASQSPAQKTLRRLRDAIVKACSRSLESPEQTTSRRHRNTRSTAASRALEQPQETAHHRFRNALSTASARALESPAQTTVRRIINSRFTASARALESPAQTTVRRVRNASSTTSARVAENSEVRRQRLENISSFRASLNGVTSPSASFWSNVAYNYDCTVNYSARRDVQIGAMDKVCTFCNAKKWAGEQPGLCCSGGKNQTPSLDEPSQPLRDLLLDTTSESTHFLEAIRKYNCCFQVTSFGAKAISEGGWMPTFKVQGQVYHLMGSLLADQGEPPQFLQIYFLAAYNEQVDARLGILPSDISIGPRRDILFRLQDMLHETNSYIRSLKFALQNNSLPSFSVVIDADRRPHGEHERRFNAPVCNEIAAVIHGEEHNSRDIVIKYRGGGLRRISETHRSYDCLQYPLLFPYGSDGYHFKIQIYQASSDSMSTSKTVSCRAYYSYMFMVREGEFNHLHRCPQLFLQFAVDMAVKMESVRLGFIKLNQSKLRTDSYIHLRDGLRSDGDPRNLGKLCILPYSYTGGPRYMHERTQDAMIYVRHCGRPDLFITFTCNPKWVDITRELFPGQQYSHRPDLIARVFRLQLRKLMDLILKGQVFGRAKCHMYTVEWQKRGLPHAHILLWHNDKVDANKIDDFISAEIPDPALEPLLHEIIKKNMIHGPRGANYEKRSCWSSGPTCAKGYPRKFISETQTATDGYPLYRRRSLATATRLSQ</sequence>
<feature type="compositionally biased region" description="Low complexity" evidence="1">
    <location>
        <begin position="58"/>
        <end position="67"/>
    </location>
</feature>
<dbReference type="Proteomes" id="UP000597762">
    <property type="component" value="Unassembled WGS sequence"/>
</dbReference>
<evidence type="ECO:0000313" key="4">
    <source>
        <dbReference type="Proteomes" id="UP000597762"/>
    </source>
</evidence>
<dbReference type="EMBL" id="CAHIKZ030005478">
    <property type="protein sequence ID" value="CAE1326423.1"/>
    <property type="molecule type" value="Genomic_DNA"/>
</dbReference>
<accession>A0A812EL72</accession>
<reference evidence="3" key="1">
    <citation type="submission" date="2021-01" db="EMBL/GenBank/DDBJ databases">
        <authorList>
            <person name="Li R."/>
            <person name="Bekaert M."/>
        </authorList>
    </citation>
    <scope>NUCLEOTIDE SEQUENCE</scope>
    <source>
        <strain evidence="3">Farmed</strain>
    </source>
</reference>
<evidence type="ECO:0000259" key="2">
    <source>
        <dbReference type="Pfam" id="PF14214"/>
    </source>
</evidence>